<evidence type="ECO:0000256" key="1">
    <source>
        <dbReference type="SAM" id="SignalP"/>
    </source>
</evidence>
<feature type="signal peptide" evidence="1">
    <location>
        <begin position="1"/>
        <end position="22"/>
    </location>
</feature>
<protein>
    <submittedName>
        <fullName evidence="2">Methyltransferase</fullName>
    </submittedName>
</protein>
<name>A0AA41HA04_9BURK</name>
<dbReference type="GO" id="GO:0008168">
    <property type="term" value="F:methyltransferase activity"/>
    <property type="evidence" value="ECO:0007669"/>
    <property type="project" value="UniProtKB-KW"/>
</dbReference>
<sequence length="254" mass="26880">MKLLPKNLALGLLCLGSALALADGPASAAGQAPLAAAAVADATRPDADKARDADRKPADMLAFAKIQPGQVVVDYFAGRGYFTRLFSTAVGPQGAVYAVAPQVWLDRLKGKPLPPPVSAEPGRGNVHEVVGAASLNVPAKADVVWTSQNYHDIRIWNGAAGTAELNKAVYAALKPGGYYIVLDHAAQPGLDEAGMAKLHRIDEALVKQEVLAAGFVLDAESQALRNPKDDRSAQVFETGIRAHTDQFILRFRKP</sequence>
<keyword evidence="1" id="KW-0732">Signal</keyword>
<feature type="chain" id="PRO_5041462883" evidence="1">
    <location>
        <begin position="23"/>
        <end position="254"/>
    </location>
</feature>
<gene>
    <name evidence="2" type="ORF">KVP70_08505</name>
    <name evidence="3" type="ORF">L1274_002019</name>
</gene>
<dbReference type="EMBL" id="JALJZU010000004">
    <property type="protein sequence ID" value="MCP2008311.1"/>
    <property type="molecule type" value="Genomic_DNA"/>
</dbReference>
<organism evidence="2 4">
    <name type="scientific">Duganella violaceipulchra</name>
    <dbReference type="NCBI Taxonomy" id="2849652"/>
    <lineage>
        <taxon>Bacteria</taxon>
        <taxon>Pseudomonadati</taxon>
        <taxon>Pseudomonadota</taxon>
        <taxon>Betaproteobacteria</taxon>
        <taxon>Burkholderiales</taxon>
        <taxon>Oxalobacteraceae</taxon>
        <taxon>Telluria group</taxon>
        <taxon>Duganella</taxon>
    </lineage>
</organism>
<comment type="caution">
    <text evidence="2">The sequence shown here is derived from an EMBL/GenBank/DDBJ whole genome shotgun (WGS) entry which is preliminary data.</text>
</comment>
<dbReference type="InterPro" id="IPR016980">
    <property type="entry name" value="S-AdoMet-dep_MeTrfase_Alr7345"/>
</dbReference>
<keyword evidence="5" id="KW-1185">Reference proteome</keyword>
<dbReference type="EMBL" id="JAHTGR010000003">
    <property type="protein sequence ID" value="MBV6320972.1"/>
    <property type="molecule type" value="Genomic_DNA"/>
</dbReference>
<evidence type="ECO:0000313" key="4">
    <source>
        <dbReference type="Proteomes" id="UP001155901"/>
    </source>
</evidence>
<accession>A0AA41HA04</accession>
<dbReference type="PIRSF" id="PIRSF031679">
    <property type="entry name" value="Mtase_Alr7345_prd"/>
    <property type="match status" value="1"/>
</dbReference>
<evidence type="ECO:0000313" key="3">
    <source>
        <dbReference type="EMBL" id="MCP2008311.1"/>
    </source>
</evidence>
<reference evidence="2" key="1">
    <citation type="submission" date="2021-07" db="EMBL/GenBank/DDBJ databases">
        <title>Characterization of violacein-producing bacteria and related species.</title>
        <authorList>
            <person name="Wilson H.S."/>
            <person name="De Leon M.E."/>
        </authorList>
    </citation>
    <scope>NUCLEOTIDE SEQUENCE</scope>
    <source>
        <strain evidence="2">HSC-15S17</strain>
    </source>
</reference>
<dbReference type="GO" id="GO:0032259">
    <property type="term" value="P:methylation"/>
    <property type="evidence" value="ECO:0007669"/>
    <property type="project" value="UniProtKB-KW"/>
</dbReference>
<dbReference type="Proteomes" id="UP001155901">
    <property type="component" value="Unassembled WGS sequence"/>
</dbReference>
<dbReference type="Proteomes" id="UP001162889">
    <property type="component" value="Unassembled WGS sequence"/>
</dbReference>
<dbReference type="RefSeq" id="WP_217941684.1">
    <property type="nucleotide sequence ID" value="NZ_JAHTGR010000003.1"/>
</dbReference>
<keyword evidence="2" id="KW-0808">Transferase</keyword>
<reference evidence="3" key="2">
    <citation type="submission" date="2022-03" db="EMBL/GenBank/DDBJ databases">
        <title>Genome Encyclopedia of Bacteria and Archaea VI: Functional Genomics of Type Strains.</title>
        <authorList>
            <person name="Whitman W."/>
        </authorList>
    </citation>
    <scope>NUCLEOTIDE SEQUENCE</scope>
    <source>
        <strain evidence="3">HSC-15S17</strain>
    </source>
</reference>
<evidence type="ECO:0000313" key="2">
    <source>
        <dbReference type="EMBL" id="MBV6320972.1"/>
    </source>
</evidence>
<keyword evidence="2" id="KW-0489">Methyltransferase</keyword>
<dbReference type="AlphaFoldDB" id="A0AA41HA04"/>
<evidence type="ECO:0000313" key="5">
    <source>
        <dbReference type="Proteomes" id="UP001162889"/>
    </source>
</evidence>
<proteinExistence type="predicted"/>